<dbReference type="VEuPathDB" id="VectorBase:AATE018817"/>
<organism evidence="3">
    <name type="scientific">Anopheles atroparvus</name>
    <name type="common">European mosquito</name>
    <dbReference type="NCBI Taxonomy" id="41427"/>
    <lineage>
        <taxon>Eukaryota</taxon>
        <taxon>Metazoa</taxon>
        <taxon>Ecdysozoa</taxon>
        <taxon>Arthropoda</taxon>
        <taxon>Hexapoda</taxon>
        <taxon>Insecta</taxon>
        <taxon>Pterygota</taxon>
        <taxon>Neoptera</taxon>
        <taxon>Endopterygota</taxon>
        <taxon>Diptera</taxon>
        <taxon>Nematocera</taxon>
        <taxon>Culicoidea</taxon>
        <taxon>Culicidae</taxon>
        <taxon>Anophelinae</taxon>
        <taxon>Anopheles</taxon>
    </lineage>
</organism>
<feature type="signal peptide" evidence="2">
    <location>
        <begin position="1"/>
        <end position="17"/>
    </location>
</feature>
<evidence type="ECO:0000313" key="3">
    <source>
        <dbReference type="EnsemblMetazoa" id="AATE018817-PA.1"/>
    </source>
</evidence>
<accession>A0A182JIQ3</accession>
<feature type="chain" id="PRO_5043893048" evidence="2">
    <location>
        <begin position="18"/>
        <end position="156"/>
    </location>
</feature>
<name>A0A182JIQ3_ANOAO</name>
<feature type="region of interest" description="Disordered" evidence="1">
    <location>
        <begin position="26"/>
        <end position="107"/>
    </location>
</feature>
<dbReference type="AlphaFoldDB" id="A0A182JIQ3"/>
<sequence>MKLELVVLSTLIVISAARLTLKPSPRRDITFPRHVTRPANDEPEPRAATQKDEEGEPAEVDPQPSGDANPAKLRVRGTRRKKQKQVSSSTRANETTHVTNNSTSTERKLHTKIVHVPEPFVVHVEKPYPVYIEKPIIVEKHIPIKLYITKKEFKHR</sequence>
<feature type="compositionally biased region" description="Basic and acidic residues" evidence="1">
    <location>
        <begin position="39"/>
        <end position="52"/>
    </location>
</feature>
<feature type="compositionally biased region" description="Polar residues" evidence="1">
    <location>
        <begin position="85"/>
        <end position="104"/>
    </location>
</feature>
<dbReference type="EnsemblMetazoa" id="AATE018817-RA">
    <property type="protein sequence ID" value="AATE018817-PA.1"/>
    <property type="gene ID" value="AATE018817"/>
</dbReference>
<keyword evidence="2" id="KW-0732">Signal</keyword>
<evidence type="ECO:0000256" key="1">
    <source>
        <dbReference type="SAM" id="MobiDB-lite"/>
    </source>
</evidence>
<evidence type="ECO:0000256" key="2">
    <source>
        <dbReference type="SAM" id="SignalP"/>
    </source>
</evidence>
<feature type="compositionally biased region" description="Basic residues" evidence="1">
    <location>
        <begin position="73"/>
        <end position="84"/>
    </location>
</feature>
<proteinExistence type="predicted"/>
<reference evidence="3" key="1">
    <citation type="submission" date="2022-08" db="UniProtKB">
        <authorList>
            <consortium name="EnsemblMetazoa"/>
        </authorList>
    </citation>
    <scope>IDENTIFICATION</scope>
    <source>
        <strain evidence="3">EBRO</strain>
    </source>
</reference>
<protein>
    <submittedName>
        <fullName evidence="3">Uncharacterized protein</fullName>
    </submittedName>
</protein>